<reference evidence="1 2" key="1">
    <citation type="submission" date="2019-06" db="EMBL/GenBank/DDBJ databases">
        <title>Whole genome shotgun sequence of Acetobacter orleanensis NBRC 13752.</title>
        <authorList>
            <person name="Hosoyama A."/>
            <person name="Uohara A."/>
            <person name="Ohji S."/>
            <person name="Ichikawa N."/>
        </authorList>
    </citation>
    <scope>NUCLEOTIDE SEQUENCE [LARGE SCALE GENOMIC DNA]</scope>
    <source>
        <strain evidence="1 2">NBRC 13752</strain>
    </source>
</reference>
<name>A0A4Y3TPA4_9PROT</name>
<protein>
    <submittedName>
        <fullName evidence="1">Uncharacterized protein</fullName>
    </submittedName>
</protein>
<keyword evidence="2" id="KW-1185">Reference proteome</keyword>
<sequence>MGTNCTIAHNLKYFGLQEKSGLSDSFISSYFSILWLFENKFNIVSNSMDLYLKKIELAGSDTIVHVPSGLVMHHAFSRDENGFVVKHWRDEIKEVSKKYKYLGDRMRASILTAPNPIFYITHDVMSDSDKDRILTSWQAEISKRDDAILRIINQARIIFERNLKFVLVDVRENTREAVSSLQGVKVMGVHYHGDFHDGNPSHFGGCKKGWREVFEQVEQSVF</sequence>
<dbReference type="EMBL" id="BJMU01000047">
    <property type="protein sequence ID" value="GEB84176.1"/>
    <property type="molecule type" value="Genomic_DNA"/>
</dbReference>
<evidence type="ECO:0000313" key="2">
    <source>
        <dbReference type="Proteomes" id="UP000317617"/>
    </source>
</evidence>
<dbReference type="Proteomes" id="UP000317617">
    <property type="component" value="Unassembled WGS sequence"/>
</dbReference>
<proteinExistence type="predicted"/>
<gene>
    <name evidence="1" type="ORF">AOR01nite_26530</name>
</gene>
<dbReference type="AlphaFoldDB" id="A0A4Y3TPA4"/>
<evidence type="ECO:0000313" key="1">
    <source>
        <dbReference type="EMBL" id="GEB84176.1"/>
    </source>
</evidence>
<organism evidence="1 2">
    <name type="scientific">Acetobacter orleanensis</name>
    <dbReference type="NCBI Taxonomy" id="104099"/>
    <lineage>
        <taxon>Bacteria</taxon>
        <taxon>Pseudomonadati</taxon>
        <taxon>Pseudomonadota</taxon>
        <taxon>Alphaproteobacteria</taxon>
        <taxon>Acetobacterales</taxon>
        <taxon>Acetobacteraceae</taxon>
        <taxon>Acetobacter</taxon>
    </lineage>
</organism>
<comment type="caution">
    <text evidence="1">The sequence shown here is derived from an EMBL/GenBank/DDBJ whole genome shotgun (WGS) entry which is preliminary data.</text>
</comment>
<accession>A0A4Y3TPA4</accession>